<organism evidence="3 4">
    <name type="scientific">Gemmata obscuriglobus</name>
    <dbReference type="NCBI Taxonomy" id="114"/>
    <lineage>
        <taxon>Bacteria</taxon>
        <taxon>Pseudomonadati</taxon>
        <taxon>Planctomycetota</taxon>
        <taxon>Planctomycetia</taxon>
        <taxon>Gemmatales</taxon>
        <taxon>Gemmataceae</taxon>
        <taxon>Gemmata</taxon>
    </lineage>
</organism>
<dbReference type="EMBL" id="CP025958">
    <property type="protein sequence ID" value="AWM38457.1"/>
    <property type="molecule type" value="Genomic_DNA"/>
</dbReference>
<evidence type="ECO:0008006" key="5">
    <source>
        <dbReference type="Google" id="ProtNLM"/>
    </source>
</evidence>
<evidence type="ECO:0000313" key="3">
    <source>
        <dbReference type="EMBL" id="AWM38457.1"/>
    </source>
</evidence>
<dbReference type="KEGG" id="gog:C1280_16645"/>
<feature type="region of interest" description="Disordered" evidence="1">
    <location>
        <begin position="712"/>
        <end position="771"/>
    </location>
</feature>
<evidence type="ECO:0000256" key="1">
    <source>
        <dbReference type="SAM" id="MobiDB-lite"/>
    </source>
</evidence>
<keyword evidence="2" id="KW-0472">Membrane</keyword>
<feature type="region of interest" description="Disordered" evidence="1">
    <location>
        <begin position="666"/>
        <end position="694"/>
    </location>
</feature>
<keyword evidence="4" id="KW-1185">Reference proteome</keyword>
<name>A0A2Z3H404_9BACT</name>
<keyword evidence="2" id="KW-0812">Transmembrane</keyword>
<dbReference type="RefSeq" id="WP_010049081.1">
    <property type="nucleotide sequence ID" value="NZ_CP025958.1"/>
</dbReference>
<keyword evidence="2" id="KW-1133">Transmembrane helix</keyword>
<accession>A0A2Z3H404</accession>
<dbReference type="OrthoDB" id="239224at2"/>
<reference evidence="3 4" key="1">
    <citation type="submission" date="2018-01" db="EMBL/GenBank/DDBJ databases">
        <title>G. obscuriglobus.</title>
        <authorList>
            <person name="Franke J."/>
            <person name="Blomberg W."/>
            <person name="Selmecki A."/>
        </authorList>
    </citation>
    <scope>NUCLEOTIDE SEQUENCE [LARGE SCALE GENOMIC DNA]</scope>
    <source>
        <strain evidence="3 4">DSM 5831</strain>
    </source>
</reference>
<evidence type="ECO:0000313" key="4">
    <source>
        <dbReference type="Proteomes" id="UP000245802"/>
    </source>
</evidence>
<sequence>MNPLQRAATIRKASYLGAILVLFTVSLYWRGVIPLPLRLSTASAAAPFRWAGTHTIESQAQRLEVWELNPEESEAEVVGSALRLTLTGSRGFVVTGLWLSAIDKQRRNDFHEFEQRVQAVTKLQPNFITPWIFQSWNIAYNVSVEMHGSGDMYFYIARGIELLAKGERQNRRSPDMRYQIAFYYQNKFGVSDQVEVLRCLFDLSCIPPEQRDPRRFVDPETKKFRYDVFESFCQDYPHLVRRLRGEDQRYTDKKAAEKLRRATPQEVVQFLETNYEVPSRYRVVYRVDGTREYKNELADKDKQFPALPDQFTESNEAHPKMETKTELSTAGGYFTAFKAARAWFSYSLLLLPPQIKDAQGQPVPGPTPRAGQFGHDPAKHRVPRLPAMVIFRQGAPRAQSYQAEMEQKEGWFDEEGWQVDDPTAEPSKLWFADDPDRPSRPKGVVAGAGRAWSLVEWQKAAELWNRHGADYGLSVDPARYQTLRAQATDPGSIPGDLTQDQYNDEDLRKRYVAKTALDYYASNRQVTNFPYFVAAANAEQKRETVAARKTLYKAEQARKIGNPPLAIQLYGNGLAQWKEVLRANPTFHRPERSDRTEEETCEFEMAYQRLLVQDDERVREYADRLAGGSQSVVPFLSLPFPMQDKWYQAQLDQRRKQWAAELKQWEERQRTRKPDDKPDPRPEEPRVEADPLWPSGNREELKWYVVENVSGQSFSSPFVGSTAPDGGPWVSDAMKESVRQKQGVSRKQPAGIAAGGAPQPGATPQEQPHQP</sequence>
<protein>
    <recommendedName>
        <fullName evidence="5">IRE (Iron responsive element)</fullName>
    </recommendedName>
</protein>
<gene>
    <name evidence="3" type="ORF">C1280_16645</name>
</gene>
<feature type="compositionally biased region" description="Low complexity" evidence="1">
    <location>
        <begin position="748"/>
        <end position="771"/>
    </location>
</feature>
<dbReference type="Proteomes" id="UP000245802">
    <property type="component" value="Chromosome"/>
</dbReference>
<feature type="transmembrane region" description="Helical" evidence="2">
    <location>
        <begin position="12"/>
        <end position="29"/>
    </location>
</feature>
<proteinExistence type="predicted"/>
<evidence type="ECO:0000256" key="2">
    <source>
        <dbReference type="SAM" id="Phobius"/>
    </source>
</evidence>
<dbReference type="AlphaFoldDB" id="A0A2Z3H404"/>
<feature type="compositionally biased region" description="Basic and acidic residues" evidence="1">
    <location>
        <begin position="666"/>
        <end position="689"/>
    </location>
</feature>